<proteinExistence type="predicted"/>
<accession>A0A0F9RSR4</accession>
<reference evidence="1" key="1">
    <citation type="journal article" date="2015" name="Nature">
        <title>Complex archaea that bridge the gap between prokaryotes and eukaryotes.</title>
        <authorList>
            <person name="Spang A."/>
            <person name="Saw J.H."/>
            <person name="Jorgensen S.L."/>
            <person name="Zaremba-Niedzwiedzka K."/>
            <person name="Martijn J."/>
            <person name="Lind A.E."/>
            <person name="van Eijk R."/>
            <person name="Schleper C."/>
            <person name="Guy L."/>
            <person name="Ettema T.J."/>
        </authorList>
    </citation>
    <scope>NUCLEOTIDE SEQUENCE</scope>
</reference>
<comment type="caution">
    <text evidence="1">The sequence shown here is derived from an EMBL/GenBank/DDBJ whole genome shotgun (WGS) entry which is preliminary data.</text>
</comment>
<evidence type="ECO:0000313" key="1">
    <source>
        <dbReference type="EMBL" id="KKN52892.1"/>
    </source>
</evidence>
<organism evidence="1">
    <name type="scientific">marine sediment metagenome</name>
    <dbReference type="NCBI Taxonomy" id="412755"/>
    <lineage>
        <taxon>unclassified sequences</taxon>
        <taxon>metagenomes</taxon>
        <taxon>ecological metagenomes</taxon>
    </lineage>
</organism>
<gene>
    <name evidence="1" type="ORF">LCGC14_0607980</name>
</gene>
<dbReference type="EMBL" id="LAZR01000999">
    <property type="protein sequence ID" value="KKN52892.1"/>
    <property type="molecule type" value="Genomic_DNA"/>
</dbReference>
<name>A0A0F9RSR4_9ZZZZ</name>
<sequence>MKTRLGFVSNSSSSSFICLISDEVVSGMDLELEEAGMYECINGHVFSEQYLLEDVPLSRVRDDTAAWCRRYPERFNVDDPDFETKLRNDDHRDHRQYYIKRYAGALVDAAEQVDWIEQYNPTDGDEALQFAHDFTEKFGKYSSFRYEVPSAFCPICRLVHIQDKDLMRSLLATVGRTRADLVVELQGKFGSLNELRTSVLTTAKTNTEVINITLGETP</sequence>
<protein>
    <submittedName>
        <fullName evidence="1">Uncharacterized protein</fullName>
    </submittedName>
</protein>
<dbReference type="AlphaFoldDB" id="A0A0F9RSR4"/>